<dbReference type="RefSeq" id="WP_135500453.1">
    <property type="nucleotide sequence ID" value="NZ_JACHHE010000001.1"/>
</dbReference>
<dbReference type="InterPro" id="IPR000468">
    <property type="entry name" value="Barstar"/>
</dbReference>
<dbReference type="SUPFAM" id="SSF52038">
    <property type="entry name" value="Barstar-related"/>
    <property type="match status" value="1"/>
</dbReference>
<reference evidence="3 4" key="1">
    <citation type="submission" date="2020-08" db="EMBL/GenBank/DDBJ databases">
        <title>Genomic Encyclopedia of Type Strains, Phase IV (KMG-IV): sequencing the most valuable type-strain genomes for metagenomic binning, comparative biology and taxonomic classification.</title>
        <authorList>
            <person name="Goeker M."/>
        </authorList>
    </citation>
    <scope>NUCLEOTIDE SEQUENCE [LARGE SCALE GENOMIC DNA]</scope>
    <source>
        <strain evidence="3 4">DSM 15895</strain>
    </source>
</reference>
<dbReference type="Gene3D" id="3.30.370.10">
    <property type="entry name" value="Barstar-like"/>
    <property type="match status" value="1"/>
</dbReference>
<accession>A0A7W8FR90</accession>
<comment type="caution">
    <text evidence="3">The sequence shown here is derived from an EMBL/GenBank/DDBJ whole genome shotgun (WGS) entry which is preliminary data.</text>
</comment>
<evidence type="ECO:0000259" key="2">
    <source>
        <dbReference type="Pfam" id="PF01337"/>
    </source>
</evidence>
<evidence type="ECO:0000256" key="1">
    <source>
        <dbReference type="ARBA" id="ARBA00006845"/>
    </source>
</evidence>
<comment type="similarity">
    <text evidence="1">Belongs to the barstar family.</text>
</comment>
<protein>
    <submittedName>
        <fullName evidence="3">RNAse (Barnase) inhibitor barstar</fullName>
    </submittedName>
</protein>
<dbReference type="AlphaFoldDB" id="A0A7W8FR90"/>
<gene>
    <name evidence="3" type="ORF">HNQ44_000185</name>
</gene>
<organism evidence="3 4">
    <name type="scientific">Planococcus koreensis</name>
    <dbReference type="NCBI Taxonomy" id="112331"/>
    <lineage>
        <taxon>Bacteria</taxon>
        <taxon>Bacillati</taxon>
        <taxon>Bacillota</taxon>
        <taxon>Bacilli</taxon>
        <taxon>Bacillales</taxon>
        <taxon>Caryophanaceae</taxon>
        <taxon>Planococcus</taxon>
    </lineage>
</organism>
<sequence>MHPEFWRKMMLNGSVVLYNKSSILEKDIALIKAEGFEVARVDCADLDEGAFHKKIAKTLMFPAYYGENLNAFDDCLSDIEPEKTGVLLVFENYDKFLAKNPEFGNDVLEVIQVNAWRFLIRENVLMSFVQSNDPELLIPAIGGMAPQWNDAEWFDKARGL</sequence>
<dbReference type="EMBL" id="JACHHE010000001">
    <property type="protein sequence ID" value="MBB5178763.1"/>
    <property type="molecule type" value="Genomic_DNA"/>
</dbReference>
<name>A0A7W8FR90_9BACL</name>
<proteinExistence type="inferred from homology"/>
<dbReference type="Pfam" id="PF01337">
    <property type="entry name" value="Barstar"/>
    <property type="match status" value="1"/>
</dbReference>
<keyword evidence="4" id="KW-1185">Reference proteome</keyword>
<feature type="domain" description="Barstar (barnase inhibitor)" evidence="2">
    <location>
        <begin position="39"/>
        <end position="112"/>
    </location>
</feature>
<evidence type="ECO:0000313" key="4">
    <source>
        <dbReference type="Proteomes" id="UP000525923"/>
    </source>
</evidence>
<evidence type="ECO:0000313" key="3">
    <source>
        <dbReference type="EMBL" id="MBB5178763.1"/>
    </source>
</evidence>
<dbReference type="Proteomes" id="UP000525923">
    <property type="component" value="Unassembled WGS sequence"/>
</dbReference>
<dbReference type="InterPro" id="IPR035905">
    <property type="entry name" value="Barstar-like_sf"/>
</dbReference>